<dbReference type="EMBL" id="CP035467">
    <property type="protein sequence ID" value="QCW84523.1"/>
    <property type="molecule type" value="Genomic_DNA"/>
</dbReference>
<dbReference type="Pfam" id="PF02405">
    <property type="entry name" value="MlaE"/>
    <property type="match status" value="1"/>
</dbReference>
<dbReference type="InterPro" id="IPR030802">
    <property type="entry name" value="Permease_MalE"/>
</dbReference>
<dbReference type="Proteomes" id="UP000305881">
    <property type="component" value="Chromosome"/>
</dbReference>
<feature type="transmembrane region" description="Helical" evidence="1">
    <location>
        <begin position="275"/>
        <end position="304"/>
    </location>
</feature>
<organism evidence="2 3">
    <name type="scientific">Methylotuvimicrobium buryatense</name>
    <name type="common">Methylomicrobium buryatense</name>
    <dbReference type="NCBI Taxonomy" id="95641"/>
    <lineage>
        <taxon>Bacteria</taxon>
        <taxon>Pseudomonadati</taxon>
        <taxon>Pseudomonadota</taxon>
        <taxon>Gammaproteobacteria</taxon>
        <taxon>Methylococcales</taxon>
        <taxon>Methylococcaceae</taxon>
        <taxon>Methylotuvimicrobium</taxon>
    </lineage>
</organism>
<proteinExistence type="inferred from homology"/>
<dbReference type="InterPro" id="IPR003453">
    <property type="entry name" value="ABC_MlaE_roteobac"/>
</dbReference>
<keyword evidence="1" id="KW-0997">Cell inner membrane</keyword>
<feature type="transmembrane region" description="Helical" evidence="1">
    <location>
        <begin position="324"/>
        <end position="344"/>
    </location>
</feature>
<accession>A0A4P9UV70</accession>
<name>A0A4P9UV70_METBY</name>
<keyword evidence="1" id="KW-0812">Transmembrane</keyword>
<keyword evidence="1" id="KW-1003">Cell membrane</keyword>
<sequence>MKATTGMPDIKNISGDIKLEQIDADTWSIHLAGNWTQGANIKPVEQVLAQLATATPFARLTLQAGDLDLWDSRLPTYLLEIVDYCQTKRIQPDLSGLPDGVQGLLNLARAVPERAGDRRSAQQTPALAKIGKMVLSGLADAKGLVIFIGETVQAGISLMRGKARFRAVDLFLCIQEAGPGALAIVTLISLLVGLILAFVGAVQLAMFGAQIFIADLVGLGTVREMGALMTAVIMSGRTGAAYAAQLGTMNVNSEIDALKTMGISPMEFLVLPRMLALILMLPLLCIYADFMGILGGAIVTTNAFDVSLTQYFNQLSKAVDLTDFSIGLFKSLVFAVLIGTAGCMRGMQCGRSASAVGDAATAAVVNSIVYIVVADSIITLICNRLGI</sequence>
<evidence type="ECO:0000313" key="2">
    <source>
        <dbReference type="EMBL" id="QCW84523.1"/>
    </source>
</evidence>
<protein>
    <submittedName>
        <fullName evidence="2">ABC transporter permease</fullName>
    </submittedName>
</protein>
<feature type="transmembrane region" description="Helical" evidence="1">
    <location>
        <begin position="180"/>
        <end position="202"/>
    </location>
</feature>
<gene>
    <name evidence="2" type="ORF">EQU24_21485</name>
</gene>
<dbReference type="RefSeq" id="WP_014150231.1">
    <property type="nucleotide sequence ID" value="NZ_CP035467.1"/>
</dbReference>
<comment type="subcellular location">
    <subcellularLocation>
        <location evidence="1">Cell inner membrane</location>
        <topology evidence="1">Multi-pass membrane protein</topology>
    </subcellularLocation>
</comment>
<keyword evidence="1" id="KW-1133">Transmembrane helix</keyword>
<dbReference type="STRING" id="675511.GCA_000341735_03130"/>
<reference evidence="3" key="1">
    <citation type="journal article" date="2019" name="J. Bacteriol.">
        <title>A Mutagenic Screen Identifies a TonB-Dependent Receptor Required for the Lanthanide Metal Switch in the Type I Methanotroph 'Methylotuvimicrobium buryatense' 5GB1C.</title>
        <authorList>
            <person name="Groom J.D."/>
            <person name="Ford S.M."/>
            <person name="Pesesky M.W."/>
            <person name="Lidstrom M.E."/>
        </authorList>
    </citation>
    <scope>NUCLEOTIDE SEQUENCE [LARGE SCALE GENOMIC DNA]</scope>
    <source>
        <strain evidence="3">5GB1C</strain>
    </source>
</reference>
<evidence type="ECO:0000313" key="3">
    <source>
        <dbReference type="Proteomes" id="UP000305881"/>
    </source>
</evidence>
<dbReference type="AlphaFoldDB" id="A0A4P9UV70"/>
<comment type="caution">
    <text evidence="1">Lacks conserved residue(s) required for the propagation of feature annotation.</text>
</comment>
<keyword evidence="1" id="KW-0472">Membrane</keyword>
<dbReference type="OrthoDB" id="9810518at2"/>
<dbReference type="PANTHER" id="PTHR30188">
    <property type="entry name" value="ABC TRANSPORTER PERMEASE PROTEIN-RELATED"/>
    <property type="match status" value="1"/>
</dbReference>
<dbReference type="KEGG" id="mbur:EQU24_21485"/>
<evidence type="ECO:0000256" key="1">
    <source>
        <dbReference type="RuleBase" id="RU362044"/>
    </source>
</evidence>
<dbReference type="NCBIfam" id="TIGR00056">
    <property type="entry name" value="MlaE family lipid ABC transporter permease subunit"/>
    <property type="match status" value="1"/>
</dbReference>
<dbReference type="PANTHER" id="PTHR30188:SF3">
    <property type="entry name" value="ABC TRANSPORTER PERMEASE"/>
    <property type="match status" value="1"/>
</dbReference>
<dbReference type="GO" id="GO:0005548">
    <property type="term" value="F:phospholipid transporter activity"/>
    <property type="evidence" value="ECO:0007669"/>
    <property type="project" value="TreeGrafter"/>
</dbReference>
<comment type="similarity">
    <text evidence="1">Belongs to the MlaE permease family.</text>
</comment>
<keyword evidence="3" id="KW-1185">Reference proteome</keyword>
<dbReference type="GO" id="GO:0043190">
    <property type="term" value="C:ATP-binding cassette (ABC) transporter complex"/>
    <property type="evidence" value="ECO:0007669"/>
    <property type="project" value="InterPro"/>
</dbReference>